<dbReference type="AlphaFoldDB" id="F8PAW7"/>
<dbReference type="Proteomes" id="UP000008064">
    <property type="component" value="Unassembled WGS sequence"/>
</dbReference>
<reference evidence="1" key="1">
    <citation type="submission" date="2011-04" db="EMBL/GenBank/DDBJ databases">
        <title>Evolution of plant cell wall degrading machinery underlies the functional diversity of forest fungi.</title>
        <authorList>
            <consortium name="US DOE Joint Genome Institute (JGI-PGF)"/>
            <person name="Eastwood D.C."/>
            <person name="Floudas D."/>
            <person name="Binder M."/>
            <person name="Majcherczyk A."/>
            <person name="Schneider P."/>
            <person name="Aerts A."/>
            <person name="Asiegbu F.O."/>
            <person name="Baker S.E."/>
            <person name="Barry K."/>
            <person name="Bendiksby M."/>
            <person name="Blumentritt M."/>
            <person name="Coutinho P.M."/>
            <person name="Cullen D."/>
            <person name="Cullen D."/>
            <person name="Gathman A."/>
            <person name="Goodell B."/>
            <person name="Henrissat B."/>
            <person name="Ihrmark K."/>
            <person name="Kauserud H."/>
            <person name="Kohler A."/>
            <person name="LaButti K."/>
            <person name="Lapidus A."/>
            <person name="Lavin J.L."/>
            <person name="Lee Y.-H."/>
            <person name="Lindquist E."/>
            <person name="Lilly W."/>
            <person name="Lucas S."/>
            <person name="Morin E."/>
            <person name="Murat C."/>
            <person name="Oguiza J.A."/>
            <person name="Park J."/>
            <person name="Pisabarro A.G."/>
            <person name="Riley R."/>
            <person name="Rosling A."/>
            <person name="Salamov A."/>
            <person name="Schmidt O."/>
            <person name="Schmutz J."/>
            <person name="Skrede I."/>
            <person name="Stenlid J."/>
            <person name="Wiebenga A."/>
            <person name="Xie X."/>
            <person name="Kues U."/>
            <person name="Hibbett D.S."/>
            <person name="Hoffmeister D."/>
            <person name="Hogberg N."/>
            <person name="Martin F."/>
            <person name="Grigoriev I.V."/>
            <person name="Watkinson S.C."/>
        </authorList>
    </citation>
    <scope>NUCLEOTIDE SEQUENCE</scope>
    <source>
        <strain evidence="1">S7.9</strain>
    </source>
</reference>
<gene>
    <name evidence="1" type="ORF">SERLADRAFT_442895</name>
</gene>
<dbReference type="HOGENOM" id="CLU_1462172_0_0_1"/>
<protein>
    <submittedName>
        <fullName evidence="1">Uncharacterized protein</fullName>
    </submittedName>
</protein>
<dbReference type="EMBL" id="GL945443">
    <property type="protein sequence ID" value="EGO19408.1"/>
    <property type="molecule type" value="Genomic_DNA"/>
</dbReference>
<dbReference type="RefSeq" id="XP_007323541.1">
    <property type="nucleotide sequence ID" value="XM_007323479.1"/>
</dbReference>
<evidence type="ECO:0000313" key="1">
    <source>
        <dbReference type="EMBL" id="EGO19408.1"/>
    </source>
</evidence>
<proteinExistence type="predicted"/>
<sequence>MYRQRQHSNIDTPATPELPMPPGYHLDILLSPSSNCTQLTSSPDGLEFSLHMCNRNLSDKDPQVIDHNFGHNIVNHTDPYCSDTSYNGHHMLYNSSKIHFPLAHTKPGPIALSRREQDPERKVAKLESKVVSLKERLNSSRKSGKVLEHVIANNDLLQQVLGRMNSISAGSYPPLMKASPPGVVY</sequence>
<dbReference type="KEGG" id="sla:SERLADRAFT_442895"/>
<organism>
    <name type="scientific">Serpula lacrymans var. lacrymans (strain S7.9)</name>
    <name type="common">Dry rot fungus</name>
    <dbReference type="NCBI Taxonomy" id="578457"/>
    <lineage>
        <taxon>Eukaryota</taxon>
        <taxon>Fungi</taxon>
        <taxon>Dikarya</taxon>
        <taxon>Basidiomycota</taxon>
        <taxon>Agaricomycotina</taxon>
        <taxon>Agaricomycetes</taxon>
        <taxon>Agaricomycetidae</taxon>
        <taxon>Boletales</taxon>
        <taxon>Coniophorineae</taxon>
        <taxon>Serpulaceae</taxon>
        <taxon>Serpula</taxon>
    </lineage>
</organism>
<dbReference type="GeneID" id="18815813"/>
<accession>F8PAW7</accession>
<name>F8PAW7_SERL9</name>